<reference evidence="3" key="2">
    <citation type="submission" date="2018-06" db="EMBL/GenBank/DDBJ databases">
        <title>Genome sequence of Rhodanobacteraceae bacterium strain Dysh456.</title>
        <authorList>
            <person name="Fukui M."/>
        </authorList>
    </citation>
    <scope>NUCLEOTIDE SEQUENCE [LARGE SCALE GENOMIC DNA]</scope>
    <source>
        <strain evidence="3">Dysh456</strain>
    </source>
</reference>
<dbReference type="EMBL" id="AP018560">
    <property type="protein sequence ID" value="BBD80901.1"/>
    <property type="molecule type" value="Genomic_DNA"/>
</dbReference>
<dbReference type="PANTHER" id="PTHR37528:SF1">
    <property type="entry name" value="UPF0149 PROTEIN YGFB"/>
    <property type="match status" value="1"/>
</dbReference>
<gene>
    <name evidence="2" type="ORF">ALSL_2275</name>
</gene>
<dbReference type="AlphaFoldDB" id="A0A2Z6E853"/>
<dbReference type="Gene3D" id="1.20.120.740">
    <property type="entry name" value="YgfB uncharacterised protein family UPF0149, PF03695"/>
    <property type="match status" value="1"/>
</dbReference>
<evidence type="ECO:0000313" key="3">
    <source>
        <dbReference type="Proteomes" id="UP000270530"/>
    </source>
</evidence>
<dbReference type="Proteomes" id="UP000270530">
    <property type="component" value="Chromosome"/>
</dbReference>
<evidence type="ECO:0000313" key="2">
    <source>
        <dbReference type="EMBL" id="BBD80901.1"/>
    </source>
</evidence>
<dbReference type="InterPro" id="IPR011978">
    <property type="entry name" value="YgfB-like"/>
</dbReference>
<dbReference type="SUPFAM" id="SSF101327">
    <property type="entry name" value="YgfB-like"/>
    <property type="match status" value="1"/>
</dbReference>
<protein>
    <recommendedName>
        <fullName evidence="4">YecA family protein</fullName>
    </recommendedName>
</protein>
<proteinExistence type="inferred from homology"/>
<evidence type="ECO:0008006" key="4">
    <source>
        <dbReference type="Google" id="ProtNLM"/>
    </source>
</evidence>
<dbReference type="GO" id="GO:0005829">
    <property type="term" value="C:cytosol"/>
    <property type="evidence" value="ECO:0007669"/>
    <property type="project" value="TreeGrafter"/>
</dbReference>
<dbReference type="Pfam" id="PF03695">
    <property type="entry name" value="UPF0149"/>
    <property type="match status" value="1"/>
</dbReference>
<dbReference type="KEGG" id="rbd:ALSL_2275"/>
<evidence type="ECO:0000256" key="1">
    <source>
        <dbReference type="ARBA" id="ARBA00038308"/>
    </source>
</evidence>
<sequence length="189" mass="20001">MPSFAEPVDYETLEAALRRLRVGVDASEFHGLLSGYIAGGGVPGRQPLLATLELAPEAQAKPAPADEALLTRLAGEVERELADSDLGFQPLLPADDRPLDERAEALVAWCRGFLGGFGLAGAKAHAGLDDEAREILRDLGAIAAAELDFGEAGEDEDALIEITEFVRMAALLLFAECHAAARQGSKTLH</sequence>
<accession>A0A2Z6E853</accession>
<organism evidence="2 3">
    <name type="scientific">Aerosticca soli</name>
    <dbReference type="NCBI Taxonomy" id="2010829"/>
    <lineage>
        <taxon>Bacteria</taxon>
        <taxon>Pseudomonadati</taxon>
        <taxon>Pseudomonadota</taxon>
        <taxon>Gammaproteobacteria</taxon>
        <taxon>Lysobacterales</taxon>
        <taxon>Rhodanobacteraceae</taxon>
        <taxon>Aerosticca</taxon>
    </lineage>
</organism>
<dbReference type="PANTHER" id="PTHR37528">
    <property type="entry name" value="UPF0149 PROTEIN YGFB"/>
    <property type="match status" value="1"/>
</dbReference>
<comment type="similarity">
    <text evidence="1">Belongs to the UPF0149 family.</text>
</comment>
<keyword evidence="3" id="KW-1185">Reference proteome</keyword>
<reference evidence="3" key="1">
    <citation type="submission" date="2018-04" db="EMBL/GenBank/DDBJ databases">
        <authorList>
            <person name="Watanabe M."/>
            <person name="Kojima H."/>
        </authorList>
    </citation>
    <scope>NUCLEOTIDE SEQUENCE [LARGE SCALE GENOMIC DNA]</scope>
    <source>
        <strain evidence="3">Dysh456</strain>
    </source>
</reference>
<dbReference type="RefSeq" id="WP_126539239.1">
    <property type="nucleotide sequence ID" value="NZ_AP018560.1"/>
</dbReference>
<dbReference type="InterPro" id="IPR036255">
    <property type="entry name" value="YgfB-like_sf"/>
</dbReference>
<name>A0A2Z6E853_9GAMM</name>
<dbReference type="OrthoDB" id="9783391at2"/>